<protein>
    <submittedName>
        <fullName evidence="2">SGNH/GDSL hydrolase family protein</fullName>
    </submittedName>
</protein>
<accession>A0ABY8BQK6</accession>
<gene>
    <name evidence="2" type="ORF">AFIC_000736</name>
</gene>
<organism evidence="2 3">
    <name type="scientific">Afipia carboxydohydrogena</name>
    <name type="common">Pseudomonas carboxydohydrogena</name>
    <dbReference type="NCBI Taxonomy" id="290"/>
    <lineage>
        <taxon>Bacteria</taxon>
        <taxon>Pseudomonadati</taxon>
        <taxon>Pseudomonadota</taxon>
        <taxon>Alphaproteobacteria</taxon>
        <taxon>Hyphomicrobiales</taxon>
        <taxon>Nitrobacteraceae</taxon>
        <taxon>Afipia</taxon>
    </lineage>
</organism>
<reference evidence="2 3" key="1">
    <citation type="submission" date="2022-11" db="EMBL/GenBank/DDBJ databases">
        <authorList>
            <person name="Siebert D."/>
            <person name="Busche T."/>
            <person name="Saydam E."/>
            <person name="Kalinowski J."/>
            <person name="Ruckert C."/>
            <person name="Blombach B."/>
        </authorList>
    </citation>
    <scope>NUCLEOTIDE SEQUENCE [LARGE SCALE GENOMIC DNA]</scope>
    <source>
        <strain evidence="2 3">DSM 1083</strain>
    </source>
</reference>
<proteinExistence type="predicted"/>
<dbReference type="InterPro" id="IPR036514">
    <property type="entry name" value="SGNH_hydro_sf"/>
</dbReference>
<feature type="chain" id="PRO_5045937199" evidence="1">
    <location>
        <begin position="19"/>
        <end position="250"/>
    </location>
</feature>
<dbReference type="GO" id="GO:0016787">
    <property type="term" value="F:hydrolase activity"/>
    <property type="evidence" value="ECO:0007669"/>
    <property type="project" value="UniProtKB-KW"/>
</dbReference>
<dbReference type="PANTHER" id="PTHR30383:SF5">
    <property type="entry name" value="SGNH HYDROLASE-TYPE ESTERASE DOMAIN-CONTAINING PROTEIN"/>
    <property type="match status" value="1"/>
</dbReference>
<dbReference type="InterPro" id="IPR057572">
    <property type="entry name" value="NonGDSL"/>
</dbReference>
<dbReference type="Proteomes" id="UP001213907">
    <property type="component" value="Chromosome"/>
</dbReference>
<evidence type="ECO:0000313" key="2">
    <source>
        <dbReference type="EMBL" id="WEF52258.1"/>
    </source>
</evidence>
<feature type="signal peptide" evidence="1">
    <location>
        <begin position="1"/>
        <end position="18"/>
    </location>
</feature>
<dbReference type="PANTHER" id="PTHR30383">
    <property type="entry name" value="THIOESTERASE 1/PROTEASE 1/LYSOPHOSPHOLIPASE L1"/>
    <property type="match status" value="1"/>
</dbReference>
<dbReference type="EMBL" id="CP113162">
    <property type="protein sequence ID" value="WEF52258.1"/>
    <property type="molecule type" value="Genomic_DNA"/>
</dbReference>
<dbReference type="SUPFAM" id="SSF52266">
    <property type="entry name" value="SGNH hydrolase"/>
    <property type="match status" value="1"/>
</dbReference>
<evidence type="ECO:0000313" key="3">
    <source>
        <dbReference type="Proteomes" id="UP001213907"/>
    </source>
</evidence>
<dbReference type="Gene3D" id="3.40.50.1110">
    <property type="entry name" value="SGNH hydrolase"/>
    <property type="match status" value="1"/>
</dbReference>
<keyword evidence="2" id="KW-0378">Hydrolase</keyword>
<keyword evidence="1" id="KW-0732">Signal</keyword>
<dbReference type="Pfam" id="PF25182">
    <property type="entry name" value="NonGDSL"/>
    <property type="match status" value="1"/>
</dbReference>
<dbReference type="RefSeq" id="WP_275247824.1">
    <property type="nucleotide sequence ID" value="NZ_BAABDX010000001.1"/>
</dbReference>
<keyword evidence="3" id="KW-1185">Reference proteome</keyword>
<dbReference type="InterPro" id="IPR051532">
    <property type="entry name" value="Ester_Hydrolysis_Enzymes"/>
</dbReference>
<evidence type="ECO:0000256" key="1">
    <source>
        <dbReference type="SAM" id="SignalP"/>
    </source>
</evidence>
<sequence length="250" mass="27055">MKLSARFPKILACCAALAVSSAASEARDLSPAETCIAVNDGLSLGAPLPHTAEALKAHRPLRIVAIGSSSTVGLWMVRKEKTYPGVMYRELLRLDPAMQIEIVNSGRNGDTIPGNIARFQRDVFAHRPDLVIWQIGGNDFTWGEGIESLGHRIAEGVAMLRAQDADVILMDQQYTPVILATHYAKMQAAIASVAREQQVAYLPRFDMLHKTVEAGVSIVSLSAFDGLHMSGDAYDCTGRVLARAIMAAVR</sequence>
<name>A0ABY8BQK6_AFICR</name>